<dbReference type="PROSITE" id="PS51432">
    <property type="entry name" value="AP_NUCLEASE_F2_4"/>
    <property type="match status" value="1"/>
</dbReference>
<organism evidence="11 12">
    <name type="scientific">Diutina rugosa</name>
    <name type="common">Yeast</name>
    <name type="synonym">Candida rugosa</name>
    <dbReference type="NCBI Taxonomy" id="5481"/>
    <lineage>
        <taxon>Eukaryota</taxon>
        <taxon>Fungi</taxon>
        <taxon>Dikarya</taxon>
        <taxon>Ascomycota</taxon>
        <taxon>Saccharomycotina</taxon>
        <taxon>Pichiomycetes</taxon>
        <taxon>Debaryomycetaceae</taxon>
        <taxon>Diutina</taxon>
    </lineage>
</organism>
<keyword evidence="5" id="KW-0227">DNA damage</keyword>
<evidence type="ECO:0000256" key="2">
    <source>
        <dbReference type="ARBA" id="ARBA00005340"/>
    </source>
</evidence>
<dbReference type="SUPFAM" id="SSF51658">
    <property type="entry name" value="Xylose isomerase-like"/>
    <property type="match status" value="1"/>
</dbReference>
<keyword evidence="8" id="KW-0234">DNA repair</keyword>
<dbReference type="NCBIfam" id="NF002199">
    <property type="entry name" value="PRK01060.1-4"/>
    <property type="match status" value="1"/>
</dbReference>
<dbReference type="GO" id="GO:0003906">
    <property type="term" value="F:DNA-(apurinic or apyrimidinic site) endonuclease activity"/>
    <property type="evidence" value="ECO:0007669"/>
    <property type="project" value="TreeGrafter"/>
</dbReference>
<dbReference type="InterPro" id="IPR001719">
    <property type="entry name" value="AP_endonuc_2"/>
</dbReference>
<dbReference type="OrthoDB" id="7663182at2759"/>
<comment type="caution">
    <text evidence="11">The sequence shown here is derived from an EMBL/GenBank/DDBJ whole genome shotgun (WGS) entry which is preliminary data.</text>
</comment>
<dbReference type="PROSITE" id="PS00731">
    <property type="entry name" value="AP_NUCLEASE_F2_3"/>
    <property type="match status" value="1"/>
</dbReference>
<dbReference type="GO" id="GO:0005739">
    <property type="term" value="C:mitochondrion"/>
    <property type="evidence" value="ECO:0007669"/>
    <property type="project" value="TreeGrafter"/>
</dbReference>
<dbReference type="AlphaFoldDB" id="A0A642UT11"/>
<dbReference type="PROSITE" id="PS00730">
    <property type="entry name" value="AP_NUCLEASE_F2_2"/>
    <property type="match status" value="1"/>
</dbReference>
<evidence type="ECO:0000256" key="5">
    <source>
        <dbReference type="ARBA" id="ARBA00022763"/>
    </source>
</evidence>
<keyword evidence="6" id="KW-0378">Hydrolase</keyword>
<evidence type="ECO:0000256" key="1">
    <source>
        <dbReference type="ARBA" id="ARBA00001947"/>
    </source>
</evidence>
<evidence type="ECO:0000256" key="4">
    <source>
        <dbReference type="ARBA" id="ARBA00022723"/>
    </source>
</evidence>
<dbReference type="FunFam" id="3.20.20.150:FF:000001">
    <property type="entry name" value="Probable endonuclease 4"/>
    <property type="match status" value="1"/>
</dbReference>
<evidence type="ECO:0000256" key="7">
    <source>
        <dbReference type="ARBA" id="ARBA00022833"/>
    </source>
</evidence>
<comment type="similarity">
    <text evidence="2">Belongs to the AP endonuclease 2 family.</text>
</comment>
<proteinExistence type="inferred from homology"/>
<sequence length="364" mass="40798">MKKIPETFKFDRIKDLGFKFGAHVGSSGGISNAVINARNIGANSFAVFLKSPRQWTSKPLDSKEIDKFKQFCQEYSYNPATDILPHGSYLINLANPDDEKSEKSFGCFVDDLKRCEQLGIGLYNFHPGSALKGGDHRKAIEKLASNINRAIKETSTVKIVIENMAGHGDIIGSNLQDIRDVIDMVDDKKRVGVCIDTCHAFAAGYDIGENWSQFWEQYDEIIGFDYLCAIHLNDSKAPLGANRDLHQFLGQGFLGLECFRLVANDDRLKNMPIILETPVKDDDTRYGEEIKLLEWLMGKTATDTDFQERQRDLAAEGAKERKDHQAKYDDKKAKESKKRAPPKAASATRRKKIKTDPGAAVEDS</sequence>
<dbReference type="PANTHER" id="PTHR21445">
    <property type="entry name" value="ENDONUCLEASE IV ENDODEOXYRIBONUCLEASE IV"/>
    <property type="match status" value="1"/>
</dbReference>
<dbReference type="Pfam" id="PF01261">
    <property type="entry name" value="AP_endonuc_2"/>
    <property type="match status" value="1"/>
</dbReference>
<keyword evidence="4" id="KW-0479">Metal-binding</keyword>
<evidence type="ECO:0000256" key="9">
    <source>
        <dbReference type="SAM" id="MobiDB-lite"/>
    </source>
</evidence>
<dbReference type="GO" id="GO:0008270">
    <property type="term" value="F:zinc ion binding"/>
    <property type="evidence" value="ECO:0007669"/>
    <property type="project" value="InterPro"/>
</dbReference>
<evidence type="ECO:0000259" key="10">
    <source>
        <dbReference type="Pfam" id="PF01261"/>
    </source>
</evidence>
<evidence type="ECO:0000256" key="6">
    <source>
        <dbReference type="ARBA" id="ARBA00022801"/>
    </source>
</evidence>
<dbReference type="OMA" id="HPGSHLR"/>
<feature type="region of interest" description="Disordered" evidence="9">
    <location>
        <begin position="312"/>
        <end position="364"/>
    </location>
</feature>
<dbReference type="PROSITE" id="PS00729">
    <property type="entry name" value="AP_NUCLEASE_F2_1"/>
    <property type="match status" value="1"/>
</dbReference>
<evidence type="ECO:0000313" key="11">
    <source>
        <dbReference type="EMBL" id="KAA8902357.1"/>
    </source>
</evidence>
<dbReference type="PANTHER" id="PTHR21445:SF0">
    <property type="entry name" value="APURINIC-APYRIMIDINIC ENDONUCLEASE"/>
    <property type="match status" value="1"/>
</dbReference>
<dbReference type="SMART" id="SM00518">
    <property type="entry name" value="AP2Ec"/>
    <property type="match status" value="1"/>
</dbReference>
<dbReference type="NCBIfam" id="TIGR00587">
    <property type="entry name" value="nfo"/>
    <property type="match status" value="1"/>
</dbReference>
<name>A0A642UT11_DIURU</name>
<feature type="domain" description="Xylose isomerase-like TIM barrel" evidence="10">
    <location>
        <begin position="36"/>
        <end position="293"/>
    </location>
</feature>
<accession>A0A642UT11</accession>
<feature type="compositionally biased region" description="Basic and acidic residues" evidence="9">
    <location>
        <begin position="312"/>
        <end position="333"/>
    </location>
</feature>
<evidence type="ECO:0000256" key="3">
    <source>
        <dbReference type="ARBA" id="ARBA00021759"/>
    </source>
</evidence>
<dbReference type="GeneID" id="54781462"/>
<evidence type="ECO:0000256" key="8">
    <source>
        <dbReference type="ARBA" id="ARBA00023204"/>
    </source>
</evidence>
<dbReference type="InterPro" id="IPR018246">
    <property type="entry name" value="AP_endonuc_F2_Zn_BS"/>
</dbReference>
<keyword evidence="7" id="KW-0862">Zinc</keyword>
<keyword evidence="12" id="KW-1185">Reference proteome</keyword>
<dbReference type="VEuPathDB" id="FungiDB:DIURU_002811"/>
<dbReference type="GO" id="GO:0006284">
    <property type="term" value="P:base-excision repair"/>
    <property type="evidence" value="ECO:0007669"/>
    <property type="project" value="TreeGrafter"/>
</dbReference>
<dbReference type="RefSeq" id="XP_034012342.1">
    <property type="nucleotide sequence ID" value="XM_034155504.1"/>
</dbReference>
<evidence type="ECO:0000313" key="12">
    <source>
        <dbReference type="Proteomes" id="UP000449547"/>
    </source>
</evidence>
<dbReference type="GO" id="GO:0008081">
    <property type="term" value="F:phosphoric diester hydrolase activity"/>
    <property type="evidence" value="ECO:0007669"/>
    <property type="project" value="TreeGrafter"/>
</dbReference>
<dbReference type="GO" id="GO:0005634">
    <property type="term" value="C:nucleus"/>
    <property type="evidence" value="ECO:0007669"/>
    <property type="project" value="TreeGrafter"/>
</dbReference>
<dbReference type="Proteomes" id="UP000449547">
    <property type="component" value="Unassembled WGS sequence"/>
</dbReference>
<dbReference type="HAMAP" id="MF_00152">
    <property type="entry name" value="Nfo"/>
    <property type="match status" value="1"/>
</dbReference>
<dbReference type="Gene3D" id="3.20.20.150">
    <property type="entry name" value="Divalent-metal-dependent TIM barrel enzymes"/>
    <property type="match status" value="1"/>
</dbReference>
<dbReference type="InterPro" id="IPR036237">
    <property type="entry name" value="Xyl_isomerase-like_sf"/>
</dbReference>
<gene>
    <name evidence="11" type="ORF">DIURU_002811</name>
</gene>
<protein>
    <recommendedName>
        <fullName evidence="3">Apurinic-apyrimidinic endonuclease 1</fullName>
    </recommendedName>
</protein>
<comment type="cofactor">
    <cofactor evidence="1">
        <name>Zn(2+)</name>
        <dbReference type="ChEBI" id="CHEBI:29105"/>
    </cofactor>
</comment>
<dbReference type="GO" id="GO:0003677">
    <property type="term" value="F:DNA binding"/>
    <property type="evidence" value="ECO:0007669"/>
    <property type="project" value="InterPro"/>
</dbReference>
<dbReference type="CDD" id="cd00019">
    <property type="entry name" value="AP2Ec"/>
    <property type="match status" value="1"/>
</dbReference>
<dbReference type="EMBL" id="SWFT01000090">
    <property type="protein sequence ID" value="KAA8902357.1"/>
    <property type="molecule type" value="Genomic_DNA"/>
</dbReference>
<reference evidence="11 12" key="1">
    <citation type="submission" date="2019-07" db="EMBL/GenBank/DDBJ databases">
        <title>Genome assembly of two rare yeast pathogens: Diutina rugosa and Trichomonascus ciferrii.</title>
        <authorList>
            <person name="Mixao V."/>
            <person name="Saus E."/>
            <person name="Hansen A."/>
            <person name="Lass-Flor C."/>
            <person name="Gabaldon T."/>
        </authorList>
    </citation>
    <scope>NUCLEOTIDE SEQUENCE [LARGE SCALE GENOMIC DNA]</scope>
    <source>
        <strain evidence="11 12">CBS 613</strain>
    </source>
</reference>
<dbReference type="InterPro" id="IPR013022">
    <property type="entry name" value="Xyl_isomerase-like_TIM-brl"/>
</dbReference>